<feature type="domain" description="Helicase C-terminal" evidence="11">
    <location>
        <begin position="407"/>
        <end position="559"/>
    </location>
</feature>
<dbReference type="Pfam" id="PF00270">
    <property type="entry name" value="DEAD"/>
    <property type="match status" value="1"/>
</dbReference>
<keyword evidence="14" id="KW-1185">Reference proteome</keyword>
<dbReference type="GO" id="GO:0016787">
    <property type="term" value="F:hydrolase activity"/>
    <property type="evidence" value="ECO:0007669"/>
    <property type="project" value="UniProtKB-KW"/>
</dbReference>
<dbReference type="PROSITE" id="PS51195">
    <property type="entry name" value="Q_MOTIF"/>
    <property type="match status" value="1"/>
</dbReference>
<dbReference type="InterPro" id="IPR014014">
    <property type="entry name" value="RNA_helicase_DEAD_Q_motif"/>
</dbReference>
<evidence type="ECO:0000313" key="13">
    <source>
        <dbReference type="EMBL" id="KAJ9155482.1"/>
    </source>
</evidence>
<dbReference type="PROSITE" id="PS51192">
    <property type="entry name" value="HELICASE_ATP_BIND_1"/>
    <property type="match status" value="1"/>
</dbReference>
<evidence type="ECO:0000256" key="4">
    <source>
        <dbReference type="ARBA" id="ARBA00022806"/>
    </source>
</evidence>
<feature type="domain" description="Helicase ATP-binding" evidence="10">
    <location>
        <begin position="187"/>
        <end position="383"/>
    </location>
</feature>
<evidence type="ECO:0000256" key="1">
    <source>
        <dbReference type="ARBA" id="ARBA00012552"/>
    </source>
</evidence>
<feature type="region of interest" description="Disordered" evidence="9">
    <location>
        <begin position="1"/>
        <end position="20"/>
    </location>
</feature>
<accession>A0AA38RYM7</accession>
<protein>
    <recommendedName>
        <fullName evidence="1">RNA helicase</fullName>
        <ecNumber evidence="1">3.6.4.13</ecNumber>
    </recommendedName>
</protein>
<evidence type="ECO:0000256" key="5">
    <source>
        <dbReference type="ARBA" id="ARBA00022840"/>
    </source>
</evidence>
<dbReference type="GO" id="GO:0005524">
    <property type="term" value="F:ATP binding"/>
    <property type="evidence" value="ECO:0007669"/>
    <property type="project" value="UniProtKB-KW"/>
</dbReference>
<evidence type="ECO:0000259" key="10">
    <source>
        <dbReference type="PROSITE" id="PS51192"/>
    </source>
</evidence>
<dbReference type="CDD" id="cd18787">
    <property type="entry name" value="SF2_C_DEAD"/>
    <property type="match status" value="1"/>
</dbReference>
<dbReference type="AlphaFoldDB" id="A0AA38RYM7"/>
<comment type="catalytic activity">
    <reaction evidence="6">
        <text>ATP + H2O = ADP + phosphate + H(+)</text>
        <dbReference type="Rhea" id="RHEA:13065"/>
        <dbReference type="ChEBI" id="CHEBI:15377"/>
        <dbReference type="ChEBI" id="CHEBI:15378"/>
        <dbReference type="ChEBI" id="CHEBI:30616"/>
        <dbReference type="ChEBI" id="CHEBI:43474"/>
        <dbReference type="ChEBI" id="CHEBI:456216"/>
        <dbReference type="EC" id="3.6.4.13"/>
    </reaction>
</comment>
<dbReference type="PANTHER" id="PTHR47958">
    <property type="entry name" value="ATP-DEPENDENT RNA HELICASE DBP3"/>
    <property type="match status" value="1"/>
</dbReference>
<dbReference type="Proteomes" id="UP001174694">
    <property type="component" value="Unassembled WGS sequence"/>
</dbReference>
<comment type="similarity">
    <text evidence="8">Belongs to the DEAD box helicase family.</text>
</comment>
<name>A0AA38RYM7_9PEZI</name>
<evidence type="ECO:0000256" key="9">
    <source>
        <dbReference type="SAM" id="MobiDB-lite"/>
    </source>
</evidence>
<feature type="region of interest" description="Disordered" evidence="9">
    <location>
        <begin position="34"/>
        <end position="66"/>
    </location>
</feature>
<dbReference type="SUPFAM" id="SSF52540">
    <property type="entry name" value="P-loop containing nucleoside triphosphate hydrolases"/>
    <property type="match status" value="1"/>
</dbReference>
<dbReference type="SMART" id="SM00490">
    <property type="entry name" value="HELICc"/>
    <property type="match status" value="1"/>
</dbReference>
<sequence length="647" mass="69750">MSDNVPYGHGVMTSEPEAGGQATNAFDATAMAAALPDPQGGDHGSAPAEANGENGEAGTAAGADGNQAQGKYGWNDPVAHDYAELTRADAAKWDGNARVYYWDGETGDIGPEFPELEDELFGSAGSAERHAHGLDFAAIAEIQVVQEGPERIQPIYNFEDAGLHPAMLRNVQLAGYKVPTPVQKYCLPAIHLGYDVIAIAQTGSGKTAAYLVPILNKLMGKAKKLAAPRPNPATYRPGFDPPVRAEPLVVIVCPTRELAVQIFNDARKFCYRTMLRPCVLYGGGPLRDQIDQLCKGCDILIASPGRLIDMMDRPHILTLRRVKYMVIDEADEMLHPDWEDDFGKILSGGEQEEGNIKYMLFSATFPKKVRDLAKTHLADNHVRFRVGRAGSTHANIVQKVVFVEPFQKKQALWDLLHSTPPARTIIFVNSKRTADELDDYLFNQGMPSTSMHGDRTQREREDAMRAFRSGACPIMITTGVTARGIDVRNVLHVINYDLPSMDYGGIEEYTHRIGRTGRIGHRGLATSFYNEKDEPIASVLTRTLLETSQEVPDFLQQYAPEGEAREKLKFEADSDWEDENDDAGGGSGGGGWGAGGGTGGWGGGADQSSGDGGGAGWGAPAGDAGNDTSAPAADSGDNAWGGQKSTW</sequence>
<feature type="compositionally biased region" description="Acidic residues" evidence="9">
    <location>
        <begin position="573"/>
        <end position="582"/>
    </location>
</feature>
<evidence type="ECO:0000256" key="3">
    <source>
        <dbReference type="ARBA" id="ARBA00022801"/>
    </source>
</evidence>
<keyword evidence="2 8" id="KW-0547">Nucleotide-binding</keyword>
<feature type="compositionally biased region" description="Gly residues" evidence="9">
    <location>
        <begin position="583"/>
        <end position="619"/>
    </location>
</feature>
<dbReference type="GO" id="GO:0003724">
    <property type="term" value="F:RNA helicase activity"/>
    <property type="evidence" value="ECO:0007669"/>
    <property type="project" value="UniProtKB-EC"/>
</dbReference>
<dbReference type="InterPro" id="IPR000629">
    <property type="entry name" value="RNA-helicase_DEAD-box_CS"/>
</dbReference>
<gene>
    <name evidence="13" type="ORF">NKR23_g1695</name>
</gene>
<comment type="caution">
    <text evidence="13">The sequence shown here is derived from an EMBL/GenBank/DDBJ whole genome shotgun (WGS) entry which is preliminary data.</text>
</comment>
<dbReference type="GO" id="GO:0003676">
    <property type="term" value="F:nucleic acid binding"/>
    <property type="evidence" value="ECO:0007669"/>
    <property type="project" value="InterPro"/>
</dbReference>
<dbReference type="Pfam" id="PF00271">
    <property type="entry name" value="Helicase_C"/>
    <property type="match status" value="1"/>
</dbReference>
<evidence type="ECO:0000256" key="7">
    <source>
        <dbReference type="PROSITE-ProRule" id="PRU00552"/>
    </source>
</evidence>
<feature type="short sequence motif" description="Q motif" evidence="7">
    <location>
        <begin position="156"/>
        <end position="184"/>
    </location>
</feature>
<evidence type="ECO:0000256" key="2">
    <source>
        <dbReference type="ARBA" id="ARBA00022741"/>
    </source>
</evidence>
<dbReference type="PROSITE" id="PS51194">
    <property type="entry name" value="HELICASE_CTER"/>
    <property type="match status" value="1"/>
</dbReference>
<reference evidence="13" key="1">
    <citation type="submission" date="2022-07" db="EMBL/GenBank/DDBJ databases">
        <title>Fungi with potential for degradation of polypropylene.</title>
        <authorList>
            <person name="Gostincar C."/>
        </authorList>
    </citation>
    <scope>NUCLEOTIDE SEQUENCE</scope>
    <source>
        <strain evidence="13">EXF-13308</strain>
    </source>
</reference>
<feature type="region of interest" description="Disordered" evidence="9">
    <location>
        <begin position="573"/>
        <end position="647"/>
    </location>
</feature>
<evidence type="ECO:0000256" key="8">
    <source>
        <dbReference type="RuleBase" id="RU000492"/>
    </source>
</evidence>
<keyword evidence="3 8" id="KW-0378">Hydrolase</keyword>
<dbReference type="Gene3D" id="3.40.50.300">
    <property type="entry name" value="P-loop containing nucleotide triphosphate hydrolases"/>
    <property type="match status" value="2"/>
</dbReference>
<dbReference type="PROSITE" id="PS00039">
    <property type="entry name" value="DEAD_ATP_HELICASE"/>
    <property type="match status" value="1"/>
</dbReference>
<feature type="compositionally biased region" description="Low complexity" evidence="9">
    <location>
        <begin position="44"/>
        <end position="66"/>
    </location>
</feature>
<evidence type="ECO:0000259" key="11">
    <source>
        <dbReference type="PROSITE" id="PS51194"/>
    </source>
</evidence>
<keyword evidence="4 8" id="KW-0347">Helicase</keyword>
<dbReference type="EMBL" id="JANBVO010000003">
    <property type="protein sequence ID" value="KAJ9155482.1"/>
    <property type="molecule type" value="Genomic_DNA"/>
</dbReference>
<dbReference type="EC" id="3.6.4.13" evidence="1"/>
<keyword evidence="5 8" id="KW-0067">ATP-binding</keyword>
<dbReference type="InterPro" id="IPR011545">
    <property type="entry name" value="DEAD/DEAH_box_helicase_dom"/>
</dbReference>
<dbReference type="FunFam" id="3.40.50.300:FF:000008">
    <property type="entry name" value="ATP-dependent RNA helicase RhlB"/>
    <property type="match status" value="1"/>
</dbReference>
<proteinExistence type="inferred from homology"/>
<dbReference type="SMART" id="SM00487">
    <property type="entry name" value="DEXDc"/>
    <property type="match status" value="1"/>
</dbReference>
<organism evidence="13 14">
    <name type="scientific">Pleurostoma richardsiae</name>
    <dbReference type="NCBI Taxonomy" id="41990"/>
    <lineage>
        <taxon>Eukaryota</taxon>
        <taxon>Fungi</taxon>
        <taxon>Dikarya</taxon>
        <taxon>Ascomycota</taxon>
        <taxon>Pezizomycotina</taxon>
        <taxon>Sordariomycetes</taxon>
        <taxon>Sordariomycetidae</taxon>
        <taxon>Calosphaeriales</taxon>
        <taxon>Pleurostomataceae</taxon>
        <taxon>Pleurostoma</taxon>
    </lineage>
</organism>
<dbReference type="InterPro" id="IPR014001">
    <property type="entry name" value="Helicase_ATP-bd"/>
</dbReference>
<evidence type="ECO:0000313" key="14">
    <source>
        <dbReference type="Proteomes" id="UP001174694"/>
    </source>
</evidence>
<evidence type="ECO:0000259" key="12">
    <source>
        <dbReference type="PROSITE" id="PS51195"/>
    </source>
</evidence>
<dbReference type="InterPro" id="IPR027417">
    <property type="entry name" value="P-loop_NTPase"/>
</dbReference>
<dbReference type="InterPro" id="IPR001650">
    <property type="entry name" value="Helicase_C-like"/>
</dbReference>
<feature type="domain" description="DEAD-box RNA helicase Q" evidence="12">
    <location>
        <begin position="156"/>
        <end position="184"/>
    </location>
</feature>
<evidence type="ECO:0000256" key="6">
    <source>
        <dbReference type="ARBA" id="ARBA00047984"/>
    </source>
</evidence>